<dbReference type="AlphaFoldDB" id="I3IK27"/>
<dbReference type="Proteomes" id="UP000002985">
    <property type="component" value="Unassembled WGS sequence"/>
</dbReference>
<dbReference type="EMBL" id="BAFH01000003">
    <property type="protein sequence ID" value="GAB62072.1"/>
    <property type="molecule type" value="Genomic_DNA"/>
</dbReference>
<name>I3IK27_9BACT</name>
<organism evidence="1 2">
    <name type="scientific">Candidatus Jettenia caeni</name>
    <dbReference type="NCBI Taxonomy" id="247490"/>
    <lineage>
        <taxon>Bacteria</taxon>
        <taxon>Pseudomonadati</taxon>
        <taxon>Planctomycetota</taxon>
        <taxon>Candidatus Brocadiia</taxon>
        <taxon>Candidatus Brocadiales</taxon>
        <taxon>Candidatus Brocadiaceae</taxon>
        <taxon>Candidatus Jettenia</taxon>
    </lineage>
</organism>
<keyword evidence="2" id="KW-1185">Reference proteome</keyword>
<comment type="caution">
    <text evidence="1">The sequence shown here is derived from an EMBL/GenBank/DDBJ whole genome shotgun (WGS) entry which is preliminary data.</text>
</comment>
<evidence type="ECO:0000313" key="1">
    <source>
        <dbReference type="EMBL" id="GAB62072.1"/>
    </source>
</evidence>
<sequence>MTEKELQELEELRELKKRITDYCNKFDIPRNFLFAILEDQKVTPMIRGKAMEYNAFLLLDKNLPKSIWSVQKLNLNAQPGVYDEDISITHRRSGVILKVESKSAVRGSISDGSRSRILDCSHFKVKCHRSRSNIKLAGTSNDRYALGCFDIVLTNPLNAIFEGNTIGETFEIINDIKIKEMLYKRYSVDNDENLIKACSIDWLYCIPEDIAENGFIPRTPYVKLINDPHWRPINEIEKRLTEVVKMRRNNLRRRS</sequence>
<accession>I3IK27</accession>
<protein>
    <recommendedName>
        <fullName evidence="3">Restriction endonuclease</fullName>
    </recommendedName>
</protein>
<reference evidence="1 2" key="1">
    <citation type="journal article" date="2012" name="FEBS Lett.">
        <title>Anammox organism KSU-1 expresses a NirK-type copper-containing nitrite reductase instead of a NirS-type with cytochrome cd1.</title>
        <authorList>
            <person name="Hira D."/>
            <person name="Toh H."/>
            <person name="Migita C.T."/>
            <person name="Okubo H."/>
            <person name="Nishiyama T."/>
            <person name="Hattori M."/>
            <person name="Furukawa K."/>
            <person name="Fujii T."/>
        </authorList>
    </citation>
    <scope>NUCLEOTIDE SEQUENCE [LARGE SCALE GENOMIC DNA]</scope>
</reference>
<dbReference type="OrthoDB" id="513906at2"/>
<evidence type="ECO:0008006" key="3">
    <source>
        <dbReference type="Google" id="ProtNLM"/>
    </source>
</evidence>
<proteinExistence type="predicted"/>
<evidence type="ECO:0000313" key="2">
    <source>
        <dbReference type="Proteomes" id="UP000002985"/>
    </source>
</evidence>
<dbReference type="eggNOG" id="ENOG502ZRR3">
    <property type="taxonomic scope" value="Bacteria"/>
</dbReference>
<dbReference type="STRING" id="247490.KSU1_C0476"/>
<gene>
    <name evidence="1" type="ORF">KSU1_C0476</name>
</gene>